<protein>
    <submittedName>
        <fullName evidence="2">Uncharacterized protein</fullName>
    </submittedName>
</protein>
<comment type="caution">
    <text evidence="2">The sequence shown here is derived from an EMBL/GenBank/DDBJ whole genome shotgun (WGS) entry which is preliminary data.</text>
</comment>
<gene>
    <name evidence="2" type="ORF">QE152_g7787</name>
</gene>
<organism evidence="2 3">
    <name type="scientific">Popillia japonica</name>
    <name type="common">Japanese beetle</name>
    <dbReference type="NCBI Taxonomy" id="7064"/>
    <lineage>
        <taxon>Eukaryota</taxon>
        <taxon>Metazoa</taxon>
        <taxon>Ecdysozoa</taxon>
        <taxon>Arthropoda</taxon>
        <taxon>Hexapoda</taxon>
        <taxon>Insecta</taxon>
        <taxon>Pterygota</taxon>
        <taxon>Neoptera</taxon>
        <taxon>Endopterygota</taxon>
        <taxon>Coleoptera</taxon>
        <taxon>Polyphaga</taxon>
        <taxon>Scarabaeiformia</taxon>
        <taxon>Scarabaeidae</taxon>
        <taxon>Rutelinae</taxon>
        <taxon>Popillia</taxon>
    </lineage>
</organism>
<dbReference type="EMBL" id="JASPKY010000058">
    <property type="protein sequence ID" value="KAK9744404.1"/>
    <property type="molecule type" value="Genomic_DNA"/>
</dbReference>
<evidence type="ECO:0000313" key="3">
    <source>
        <dbReference type="Proteomes" id="UP001458880"/>
    </source>
</evidence>
<keyword evidence="3" id="KW-1185">Reference proteome</keyword>
<reference evidence="2 3" key="1">
    <citation type="journal article" date="2024" name="BMC Genomics">
        <title>De novo assembly and annotation of Popillia japonica's genome with initial clues to its potential as an invasive pest.</title>
        <authorList>
            <person name="Cucini C."/>
            <person name="Boschi S."/>
            <person name="Funari R."/>
            <person name="Cardaioli E."/>
            <person name="Iannotti N."/>
            <person name="Marturano G."/>
            <person name="Paoli F."/>
            <person name="Bruttini M."/>
            <person name="Carapelli A."/>
            <person name="Frati F."/>
            <person name="Nardi F."/>
        </authorList>
    </citation>
    <scope>NUCLEOTIDE SEQUENCE [LARGE SCALE GENOMIC DNA]</scope>
    <source>
        <strain evidence="2">DMR45628</strain>
    </source>
</reference>
<dbReference type="AlphaFoldDB" id="A0AAW1ME30"/>
<dbReference type="Proteomes" id="UP001458880">
    <property type="component" value="Unassembled WGS sequence"/>
</dbReference>
<proteinExistence type="predicted"/>
<feature type="compositionally biased region" description="Basic and acidic residues" evidence="1">
    <location>
        <begin position="323"/>
        <end position="333"/>
    </location>
</feature>
<accession>A0AAW1ME30</accession>
<evidence type="ECO:0000256" key="1">
    <source>
        <dbReference type="SAM" id="MobiDB-lite"/>
    </source>
</evidence>
<name>A0AAW1ME30_POPJA</name>
<sequence>MKETADSIKTENAILAEEISKLKPFETFLDEKHVQVTYSLYLTMVDGKVINALTGTSSQRCYICQCKPTEMNNLKNIKSFAIDEQNFQYGLSPLHARIKFLECILHISYKLDLQATTTRGASNAQKERIQERKQQIQKKLWHELGLRVDKVVQGGGTSNTGNVARRFFENPKEVAEITGVDENLIARFQTILAILTSGYELDHNKFDKFATETAELFIRKYGWYRMPVTVHKILIHGSQAIKHMLLPIGMLSEEAQEACNKIYKRFREHHTHLQRKSSRINTTRDLLHMLLVASDPVISRLRSSSKIHQRKLPNNALELIKFETDVKENKPSADDPEEEEDESEEEIEEEELNFF</sequence>
<feature type="compositionally biased region" description="Acidic residues" evidence="1">
    <location>
        <begin position="334"/>
        <end position="355"/>
    </location>
</feature>
<evidence type="ECO:0000313" key="2">
    <source>
        <dbReference type="EMBL" id="KAK9744404.1"/>
    </source>
</evidence>
<feature type="region of interest" description="Disordered" evidence="1">
    <location>
        <begin position="323"/>
        <end position="355"/>
    </location>
</feature>